<dbReference type="InterPro" id="IPR051681">
    <property type="entry name" value="Ser/Thr_Kinases-Pseudokinases"/>
</dbReference>
<dbReference type="Gene3D" id="1.10.510.10">
    <property type="entry name" value="Transferase(Phosphotransferase) domain 1"/>
    <property type="match status" value="1"/>
</dbReference>
<gene>
    <name evidence="6" type="ORF">FWILDA_LOCUS7701</name>
</gene>
<keyword evidence="7" id="KW-1185">Reference proteome</keyword>
<protein>
    <submittedName>
        <fullName evidence="6">8789_t:CDS:1</fullName>
    </submittedName>
</protein>
<dbReference type="InterPro" id="IPR000719">
    <property type="entry name" value="Prot_kinase_dom"/>
</dbReference>
<evidence type="ECO:0000313" key="6">
    <source>
        <dbReference type="EMBL" id="CAI2176675.1"/>
    </source>
</evidence>
<dbReference type="GO" id="GO:0005524">
    <property type="term" value="F:ATP binding"/>
    <property type="evidence" value="ECO:0007669"/>
    <property type="project" value="UniProtKB-KW"/>
</dbReference>
<keyword evidence="2" id="KW-0547">Nucleotide-binding</keyword>
<evidence type="ECO:0000256" key="4">
    <source>
        <dbReference type="ARBA" id="ARBA00022840"/>
    </source>
</evidence>
<dbReference type="InterPro" id="IPR001245">
    <property type="entry name" value="Ser-Thr/Tyr_kinase_cat_dom"/>
</dbReference>
<sequence length="484" mass="55934">MDLNRLAALGCCSWYFNRKAKNTKKENTNPSSQSDVMTKKELKSRRKQFGICLKCGQTLTDYKFCQSCSSKEFQSKFNDWTSEDLCIDKFIQGSQLKATNNQSYLLWIPFDDFINVKYLANGGFASVYSARWDHFETGDIVDVVLKRLHNGQISNPEFLKEQVSMLLYGAMNNSNIVKCYGFTKHPTEGYMLVLEQAEDGDLRGFLRKQSSTFLWSEKLFILREISKSLELLHQREFVHGDLHTGNILKTNDQRRSCRILKNNKKCRHENLEIIVDLPLYFDSNTSYTSPFGVIPYVAPEVFEKGYYTKQTDIYSFAIIMWELATYQQPFFKYSNEKDLVHDIRNGIRPEIDDQQIPKCVLDLMEKCWDPKPFNRPSAQTITSIIDEWIWILSASKIRLSNKSRDILNQFSLANNNTKKKVKLQSRLPPSLARSSTLLRNNIYYSKSLSKYLIIMDVEKTANAASFAASTNSVNFDTDGQDDSE</sequence>
<comment type="caution">
    <text evidence="6">The sequence shown here is derived from an EMBL/GenBank/DDBJ whole genome shotgun (WGS) entry which is preliminary data.</text>
</comment>
<dbReference type="InterPro" id="IPR011009">
    <property type="entry name" value="Kinase-like_dom_sf"/>
</dbReference>
<dbReference type="PANTHER" id="PTHR44329">
    <property type="entry name" value="SERINE/THREONINE-PROTEIN KINASE TNNI3K-RELATED"/>
    <property type="match status" value="1"/>
</dbReference>
<dbReference type="EMBL" id="CAMKVN010001537">
    <property type="protein sequence ID" value="CAI2176675.1"/>
    <property type="molecule type" value="Genomic_DNA"/>
</dbReference>
<dbReference type="OrthoDB" id="10261027at2759"/>
<dbReference type="GO" id="GO:0004674">
    <property type="term" value="F:protein serine/threonine kinase activity"/>
    <property type="evidence" value="ECO:0007669"/>
    <property type="project" value="TreeGrafter"/>
</dbReference>
<organism evidence="6 7">
    <name type="scientific">Funneliformis geosporum</name>
    <dbReference type="NCBI Taxonomy" id="1117311"/>
    <lineage>
        <taxon>Eukaryota</taxon>
        <taxon>Fungi</taxon>
        <taxon>Fungi incertae sedis</taxon>
        <taxon>Mucoromycota</taxon>
        <taxon>Glomeromycotina</taxon>
        <taxon>Glomeromycetes</taxon>
        <taxon>Glomerales</taxon>
        <taxon>Glomeraceae</taxon>
        <taxon>Funneliformis</taxon>
    </lineage>
</organism>
<evidence type="ECO:0000256" key="2">
    <source>
        <dbReference type="ARBA" id="ARBA00022741"/>
    </source>
</evidence>
<evidence type="ECO:0000259" key="5">
    <source>
        <dbReference type="PROSITE" id="PS50011"/>
    </source>
</evidence>
<evidence type="ECO:0000256" key="3">
    <source>
        <dbReference type="ARBA" id="ARBA00022777"/>
    </source>
</evidence>
<evidence type="ECO:0000313" key="7">
    <source>
        <dbReference type="Proteomes" id="UP001153678"/>
    </source>
</evidence>
<name>A0A9W4WW67_9GLOM</name>
<evidence type="ECO:0000256" key="1">
    <source>
        <dbReference type="ARBA" id="ARBA00022679"/>
    </source>
</evidence>
<feature type="domain" description="Protein kinase" evidence="5">
    <location>
        <begin position="113"/>
        <end position="389"/>
    </location>
</feature>
<proteinExistence type="predicted"/>
<dbReference type="PROSITE" id="PS50011">
    <property type="entry name" value="PROTEIN_KINASE_DOM"/>
    <property type="match status" value="1"/>
</dbReference>
<accession>A0A9W4WW67</accession>
<dbReference type="Pfam" id="PF07714">
    <property type="entry name" value="PK_Tyr_Ser-Thr"/>
    <property type="match status" value="1"/>
</dbReference>
<keyword evidence="3" id="KW-0418">Kinase</keyword>
<reference evidence="6" key="1">
    <citation type="submission" date="2022-08" db="EMBL/GenBank/DDBJ databases">
        <authorList>
            <person name="Kallberg Y."/>
            <person name="Tangrot J."/>
            <person name="Rosling A."/>
        </authorList>
    </citation>
    <scope>NUCLEOTIDE SEQUENCE</scope>
    <source>
        <strain evidence="6">Wild A</strain>
    </source>
</reference>
<dbReference type="PANTHER" id="PTHR44329:SF288">
    <property type="entry name" value="MITOGEN-ACTIVATED PROTEIN KINASE KINASE KINASE 20"/>
    <property type="match status" value="1"/>
</dbReference>
<dbReference type="SUPFAM" id="SSF56112">
    <property type="entry name" value="Protein kinase-like (PK-like)"/>
    <property type="match status" value="1"/>
</dbReference>
<dbReference type="AlphaFoldDB" id="A0A9W4WW67"/>
<dbReference type="Proteomes" id="UP001153678">
    <property type="component" value="Unassembled WGS sequence"/>
</dbReference>
<keyword evidence="4" id="KW-0067">ATP-binding</keyword>
<keyword evidence="1" id="KW-0808">Transferase</keyword>